<feature type="transmembrane region" description="Helical" evidence="9">
    <location>
        <begin position="322"/>
        <end position="345"/>
    </location>
</feature>
<dbReference type="AlphaFoldDB" id="A0A3S2W367"/>
<evidence type="ECO:0000256" key="8">
    <source>
        <dbReference type="PIRNR" id="PIRNR006351"/>
    </source>
</evidence>
<protein>
    <recommendedName>
        <fullName evidence="8">Permease IIC component</fullName>
    </recommendedName>
</protein>
<keyword evidence="6 9" id="KW-1133">Transmembrane helix</keyword>
<keyword evidence="12" id="KW-1185">Reference proteome</keyword>
<keyword evidence="3 8" id="KW-1003">Cell membrane</keyword>
<dbReference type="Pfam" id="PF02378">
    <property type="entry name" value="PTS_EIIC"/>
    <property type="match status" value="1"/>
</dbReference>
<feature type="transmembrane region" description="Helical" evidence="9">
    <location>
        <begin position="351"/>
        <end position="371"/>
    </location>
</feature>
<dbReference type="PANTHER" id="PTHR33989">
    <property type="match status" value="1"/>
</dbReference>
<dbReference type="InterPro" id="IPR004796">
    <property type="entry name" value="PTS_IIC_cello"/>
</dbReference>
<evidence type="ECO:0000259" key="10">
    <source>
        <dbReference type="PROSITE" id="PS51105"/>
    </source>
</evidence>
<gene>
    <name evidence="11" type="ORF">EM808_16075</name>
</gene>
<dbReference type="Proteomes" id="UP000288024">
    <property type="component" value="Unassembled WGS sequence"/>
</dbReference>
<proteinExistence type="predicted"/>
<dbReference type="InterPro" id="IPR004501">
    <property type="entry name" value="PTS_EIIC_3"/>
</dbReference>
<evidence type="ECO:0000256" key="6">
    <source>
        <dbReference type="ARBA" id="ARBA00022989"/>
    </source>
</evidence>
<dbReference type="EMBL" id="RZTZ01000006">
    <property type="protein sequence ID" value="RVT60762.1"/>
    <property type="molecule type" value="Genomic_DNA"/>
</dbReference>
<evidence type="ECO:0000256" key="2">
    <source>
        <dbReference type="ARBA" id="ARBA00022448"/>
    </source>
</evidence>
<evidence type="ECO:0000256" key="1">
    <source>
        <dbReference type="ARBA" id="ARBA00004651"/>
    </source>
</evidence>
<dbReference type="InterPro" id="IPR003352">
    <property type="entry name" value="PTS_EIIC"/>
</dbReference>
<feature type="domain" description="PTS EIIC type-3" evidence="10">
    <location>
        <begin position="26"/>
        <end position="420"/>
    </location>
</feature>
<dbReference type="GO" id="GO:1901264">
    <property type="term" value="P:carbohydrate derivative transport"/>
    <property type="evidence" value="ECO:0007669"/>
    <property type="project" value="TreeGrafter"/>
</dbReference>
<keyword evidence="4 8" id="KW-0762">Sugar transport</keyword>
<evidence type="ECO:0000256" key="3">
    <source>
        <dbReference type="ARBA" id="ARBA00022475"/>
    </source>
</evidence>
<dbReference type="NCBIfam" id="TIGR00410">
    <property type="entry name" value="lacE"/>
    <property type="match status" value="1"/>
</dbReference>
<evidence type="ECO:0000256" key="7">
    <source>
        <dbReference type="ARBA" id="ARBA00023136"/>
    </source>
</evidence>
<dbReference type="PROSITE" id="PS51105">
    <property type="entry name" value="PTS_EIIC_TYPE_3"/>
    <property type="match status" value="1"/>
</dbReference>
<evidence type="ECO:0000256" key="9">
    <source>
        <dbReference type="SAM" id="Phobius"/>
    </source>
</evidence>
<dbReference type="PANTHER" id="PTHR33989:SF4">
    <property type="entry name" value="PTS SYSTEM N,N'-DIACETYLCHITOBIOSE-SPECIFIC EIIC COMPONENT"/>
    <property type="match status" value="1"/>
</dbReference>
<feature type="transmembrane region" description="Helical" evidence="9">
    <location>
        <begin position="150"/>
        <end position="169"/>
    </location>
</feature>
<name>A0A3S2W367_9BACI</name>
<reference evidence="11 12" key="1">
    <citation type="submission" date="2019-01" db="EMBL/GenBank/DDBJ databases">
        <title>Bacillus sp. M5HDSG1-1, whole genome shotgun sequence.</title>
        <authorList>
            <person name="Tuo L."/>
        </authorList>
    </citation>
    <scope>NUCLEOTIDE SEQUENCE [LARGE SCALE GENOMIC DNA]</scope>
    <source>
        <strain evidence="11 12">M5HDSG1-1</strain>
    </source>
</reference>
<feature type="transmembrane region" description="Helical" evidence="9">
    <location>
        <begin position="402"/>
        <end position="421"/>
    </location>
</feature>
<keyword evidence="2 8" id="KW-0813">Transport</keyword>
<comment type="function">
    <text evidence="8">The phosphoenolpyruvate-dependent sugar phosphotransferase system (PTS), a major carbohydrate active -transport system, catalyzes the phosphorylation of incoming sugar substrates concomitant with their translocation across the cell membrane.</text>
</comment>
<comment type="caution">
    <text evidence="11">The sequence shown here is derived from an EMBL/GenBank/DDBJ whole genome shotgun (WGS) entry which is preliminary data.</text>
</comment>
<evidence type="ECO:0000313" key="11">
    <source>
        <dbReference type="EMBL" id="RVT60762.1"/>
    </source>
</evidence>
<comment type="subcellular location">
    <subcellularLocation>
        <location evidence="1">Cell membrane</location>
        <topology evidence="1">Multi-pass membrane protein</topology>
    </subcellularLocation>
</comment>
<dbReference type="GO" id="GO:0008982">
    <property type="term" value="F:protein-N(PI)-phosphohistidine-sugar phosphotransferase activity"/>
    <property type="evidence" value="ECO:0007669"/>
    <property type="project" value="UniProtKB-UniRule"/>
</dbReference>
<evidence type="ECO:0000313" key="12">
    <source>
        <dbReference type="Proteomes" id="UP000288024"/>
    </source>
</evidence>
<evidence type="ECO:0000256" key="4">
    <source>
        <dbReference type="ARBA" id="ARBA00022597"/>
    </source>
</evidence>
<dbReference type="GO" id="GO:0009401">
    <property type="term" value="P:phosphoenolpyruvate-dependent sugar phosphotransferase system"/>
    <property type="evidence" value="ECO:0007669"/>
    <property type="project" value="InterPro"/>
</dbReference>
<keyword evidence="5 9" id="KW-0812">Transmembrane</keyword>
<feature type="transmembrane region" description="Helical" evidence="9">
    <location>
        <begin position="50"/>
        <end position="71"/>
    </location>
</feature>
<feature type="transmembrane region" description="Helical" evidence="9">
    <location>
        <begin position="91"/>
        <end position="110"/>
    </location>
</feature>
<organism evidence="11 12">
    <name type="scientific">Niallia taxi</name>
    <dbReference type="NCBI Taxonomy" id="2499688"/>
    <lineage>
        <taxon>Bacteria</taxon>
        <taxon>Bacillati</taxon>
        <taxon>Bacillota</taxon>
        <taxon>Bacilli</taxon>
        <taxon>Bacillales</taxon>
        <taxon>Bacillaceae</taxon>
        <taxon>Niallia</taxon>
    </lineage>
</organism>
<feature type="transmembrane region" description="Helical" evidence="9">
    <location>
        <begin position="189"/>
        <end position="209"/>
    </location>
</feature>
<sequence>MVQRKLGGKHMNNQKKSFLEKVSDFVVDRLAGPMAKFGNIPAVAAVKDGLVAIVPIVIIGSLFLLIAMLGLPGTFSEDPLIPVLSSVSSKFLIFYNMTMNFLSLYAAIAIGMSYAKRFEIDSINAALLSIAAFFLININDLSNGMSVTNFAAGGLFAAIISSLISIRLYRFFLERKITIRMPDGVPANVTNAFVALIPFFVIFTLLWVVRSILNFDITSFLNTVLGPVFSGTDSIFVFIPRVLIGLLLWAVGMHGDNMIGPIFEPLKLQWVAENAKALSNGVDIKQLPHIWTTVVERITIWPAAAWGILFWMWKSKLKQARTMAGIATPAAIFTIVEPVIFGLPIVLNPFFIIPFILSGTIAAIVTYSAFSLHLINRVFVELPWATPPFISGYVATGGDWKGVLMVVINFAIGVVVYYPFWKAYEKSEKQKESIQENEQTADSSVSV</sequence>
<dbReference type="InterPro" id="IPR051088">
    <property type="entry name" value="PTS_Sugar-EIIC/EIIB"/>
</dbReference>
<dbReference type="GO" id="GO:0005886">
    <property type="term" value="C:plasma membrane"/>
    <property type="evidence" value="ECO:0007669"/>
    <property type="project" value="UniProtKB-SubCell"/>
</dbReference>
<dbReference type="PIRSF" id="PIRSF006351">
    <property type="entry name" value="PTS_EIIC-Cellobiose"/>
    <property type="match status" value="1"/>
</dbReference>
<accession>A0A3S2W367</accession>
<feature type="transmembrane region" description="Helical" evidence="9">
    <location>
        <begin position="229"/>
        <end position="251"/>
    </location>
</feature>
<feature type="transmembrane region" description="Helical" evidence="9">
    <location>
        <begin position="122"/>
        <end position="138"/>
    </location>
</feature>
<keyword evidence="7 8" id="KW-0472">Membrane</keyword>
<evidence type="ECO:0000256" key="5">
    <source>
        <dbReference type="ARBA" id="ARBA00022692"/>
    </source>
</evidence>